<evidence type="ECO:0000313" key="4">
    <source>
        <dbReference type="EMBL" id="AWH86902.1"/>
    </source>
</evidence>
<evidence type="ECO:0000256" key="2">
    <source>
        <dbReference type="SAM" id="SignalP"/>
    </source>
</evidence>
<feature type="chain" id="PRO_5015714302" description="Secretion system C-terminal sorting domain-containing protein" evidence="2">
    <location>
        <begin position="19"/>
        <end position="343"/>
    </location>
</feature>
<keyword evidence="5" id="KW-1185">Reference proteome</keyword>
<evidence type="ECO:0000259" key="3">
    <source>
        <dbReference type="Pfam" id="PF18962"/>
    </source>
</evidence>
<gene>
    <name evidence="4" type="ORF">HYN59_02535</name>
</gene>
<reference evidence="4 5" key="1">
    <citation type="submission" date="2018-04" db="EMBL/GenBank/DDBJ databases">
        <title>Genome sequencing of Flavobacterium sp. HYN0059.</title>
        <authorList>
            <person name="Yi H."/>
            <person name="Baek C."/>
        </authorList>
    </citation>
    <scope>NUCLEOTIDE SEQUENCE [LARGE SCALE GENOMIC DNA]</scope>
    <source>
        <strain evidence="4 5">HYN0059</strain>
    </source>
</reference>
<dbReference type="EMBL" id="CP029186">
    <property type="protein sequence ID" value="AWH86902.1"/>
    <property type="molecule type" value="Genomic_DNA"/>
</dbReference>
<evidence type="ECO:0000256" key="1">
    <source>
        <dbReference type="ARBA" id="ARBA00022729"/>
    </source>
</evidence>
<dbReference type="RefSeq" id="WP_108779622.1">
    <property type="nucleotide sequence ID" value="NZ_CP029186.1"/>
</dbReference>
<accession>A0A2S1R2R6</accession>
<sequence length="343" mass="35206">MKKIYTLTLLMAAGLSFGQTFDAFTGTGPLTANGWTHHSGSASDQVTILTTSSDSGNSLYYPGLAASTGNRIAIAAGNNEDLNKPLATPVTEGSVYYSALIKVQNTTGLNENGVAGDYFLGFTVNTGNGMAPNPEVTAFYGRLYVKKGTAENTVNIGVLNTSGGTVAPSYVATNFAVNTTLFVVVKYEFATNTATLWVNPTPGSTETAGTTNATGSSAAPTILGGMFIREGGNGTAGTGNIEIDELRAGTTFAGVTPTGTAGVKESAIAGLKVYPNPLTGNILNITSNANAAKTVAIYDVLGKQVINTTTSNTSINVSSLTSGVYMVKITEEGKTATKKLVVQ</sequence>
<dbReference type="KEGG" id="falb:HYN59_02535"/>
<feature type="domain" description="Secretion system C-terminal sorting" evidence="3">
    <location>
        <begin position="273"/>
        <end position="342"/>
    </location>
</feature>
<organism evidence="4 5">
    <name type="scientific">Flavobacterium album</name>
    <dbReference type="NCBI Taxonomy" id="2175091"/>
    <lineage>
        <taxon>Bacteria</taxon>
        <taxon>Pseudomonadati</taxon>
        <taxon>Bacteroidota</taxon>
        <taxon>Flavobacteriia</taxon>
        <taxon>Flavobacteriales</taxon>
        <taxon>Flavobacteriaceae</taxon>
        <taxon>Flavobacterium</taxon>
    </lineage>
</organism>
<feature type="signal peptide" evidence="2">
    <location>
        <begin position="1"/>
        <end position="18"/>
    </location>
</feature>
<proteinExistence type="predicted"/>
<evidence type="ECO:0000313" key="5">
    <source>
        <dbReference type="Proteomes" id="UP000244929"/>
    </source>
</evidence>
<dbReference type="NCBIfam" id="TIGR04183">
    <property type="entry name" value="Por_Secre_tail"/>
    <property type="match status" value="1"/>
</dbReference>
<dbReference type="Proteomes" id="UP000244929">
    <property type="component" value="Chromosome"/>
</dbReference>
<dbReference type="InterPro" id="IPR026444">
    <property type="entry name" value="Secre_tail"/>
</dbReference>
<dbReference type="Pfam" id="PF18962">
    <property type="entry name" value="Por_Secre_tail"/>
    <property type="match status" value="1"/>
</dbReference>
<dbReference type="OrthoDB" id="1056765at2"/>
<dbReference type="AlphaFoldDB" id="A0A2S1R2R6"/>
<name>A0A2S1R2R6_9FLAO</name>
<protein>
    <recommendedName>
        <fullName evidence="3">Secretion system C-terminal sorting domain-containing protein</fullName>
    </recommendedName>
</protein>
<keyword evidence="1 2" id="KW-0732">Signal</keyword>